<keyword evidence="7 8" id="KW-0472">Membrane</keyword>
<evidence type="ECO:0000256" key="6">
    <source>
        <dbReference type="ARBA" id="ARBA00022989"/>
    </source>
</evidence>
<keyword evidence="4 8" id="KW-0133">Cell shape</keyword>
<keyword evidence="3 8" id="KW-0812">Transmembrane</keyword>
<protein>
    <recommendedName>
        <fullName evidence="8">Probable lipid II flippase MurJ</fullName>
    </recommendedName>
</protein>
<proteinExistence type="inferred from homology"/>
<evidence type="ECO:0000256" key="1">
    <source>
        <dbReference type="ARBA" id="ARBA00004651"/>
    </source>
</evidence>
<evidence type="ECO:0000256" key="3">
    <source>
        <dbReference type="ARBA" id="ARBA00022692"/>
    </source>
</evidence>
<dbReference type="PRINTS" id="PR01806">
    <property type="entry name" value="VIRFACTRMVIN"/>
</dbReference>
<evidence type="ECO:0000256" key="2">
    <source>
        <dbReference type="ARBA" id="ARBA00022475"/>
    </source>
</evidence>
<feature type="transmembrane region" description="Helical" evidence="8">
    <location>
        <begin position="96"/>
        <end position="120"/>
    </location>
</feature>
<feature type="transmembrane region" description="Helical" evidence="8">
    <location>
        <begin position="416"/>
        <end position="438"/>
    </location>
</feature>
<dbReference type="Pfam" id="PF03023">
    <property type="entry name" value="MurJ"/>
    <property type="match status" value="1"/>
</dbReference>
<feature type="transmembrane region" description="Helical" evidence="8">
    <location>
        <begin position="170"/>
        <end position="191"/>
    </location>
</feature>
<keyword evidence="2 8" id="KW-1003">Cell membrane</keyword>
<dbReference type="GO" id="GO:0008360">
    <property type="term" value="P:regulation of cell shape"/>
    <property type="evidence" value="ECO:0007669"/>
    <property type="project" value="UniProtKB-KW"/>
</dbReference>
<evidence type="ECO:0000313" key="9">
    <source>
        <dbReference type="EMBL" id="KKR29379.1"/>
    </source>
</evidence>
<keyword evidence="8" id="KW-0961">Cell wall biogenesis/degradation</keyword>
<comment type="similarity">
    <text evidence="8">Belongs to the MurJ/MviN family.</text>
</comment>
<dbReference type="HAMAP" id="MF_02078">
    <property type="entry name" value="MurJ_MviN"/>
    <property type="match status" value="1"/>
</dbReference>
<evidence type="ECO:0000256" key="5">
    <source>
        <dbReference type="ARBA" id="ARBA00022984"/>
    </source>
</evidence>
<dbReference type="GO" id="GO:0009252">
    <property type="term" value="P:peptidoglycan biosynthetic process"/>
    <property type="evidence" value="ECO:0007669"/>
    <property type="project" value="UniProtKB-UniRule"/>
</dbReference>
<evidence type="ECO:0000256" key="8">
    <source>
        <dbReference type="HAMAP-Rule" id="MF_02078"/>
    </source>
</evidence>
<dbReference type="GO" id="GO:0071555">
    <property type="term" value="P:cell wall organization"/>
    <property type="evidence" value="ECO:0007669"/>
    <property type="project" value="UniProtKB-KW"/>
</dbReference>
<feature type="transmembrane region" description="Helical" evidence="8">
    <location>
        <begin position="140"/>
        <end position="163"/>
    </location>
</feature>
<evidence type="ECO:0000313" key="10">
    <source>
        <dbReference type="Proteomes" id="UP000034793"/>
    </source>
</evidence>
<accession>A0A0G0PMF0</accession>
<feature type="transmembrane region" description="Helical" evidence="8">
    <location>
        <begin position="67"/>
        <end position="84"/>
    </location>
</feature>
<comment type="pathway">
    <text evidence="8">Cell wall biogenesis; peptidoglycan biosynthesis.</text>
</comment>
<dbReference type="GO" id="GO:0034204">
    <property type="term" value="P:lipid translocation"/>
    <property type="evidence" value="ECO:0007669"/>
    <property type="project" value="TreeGrafter"/>
</dbReference>
<keyword evidence="8" id="KW-0813">Transport</keyword>
<feature type="transmembrane region" description="Helical" evidence="8">
    <location>
        <begin position="360"/>
        <end position="379"/>
    </location>
</feature>
<reference evidence="9 10" key="1">
    <citation type="journal article" date="2015" name="Nature">
        <title>rRNA introns, odd ribosomes, and small enigmatic genomes across a large radiation of phyla.</title>
        <authorList>
            <person name="Brown C.T."/>
            <person name="Hug L.A."/>
            <person name="Thomas B.C."/>
            <person name="Sharon I."/>
            <person name="Castelle C.J."/>
            <person name="Singh A."/>
            <person name="Wilkins M.J."/>
            <person name="Williams K.H."/>
            <person name="Banfield J.F."/>
        </authorList>
    </citation>
    <scope>NUCLEOTIDE SEQUENCE [LARGE SCALE GENOMIC DNA]</scope>
</reference>
<evidence type="ECO:0000256" key="7">
    <source>
        <dbReference type="ARBA" id="ARBA00023136"/>
    </source>
</evidence>
<dbReference type="InterPro" id="IPR051050">
    <property type="entry name" value="Lipid_II_flippase_MurJ/MviN"/>
</dbReference>
<dbReference type="GO" id="GO:0015648">
    <property type="term" value="F:lipid-linked peptidoglycan transporter activity"/>
    <property type="evidence" value="ECO:0007669"/>
    <property type="project" value="UniProtKB-UniRule"/>
</dbReference>
<feature type="transmembrane region" description="Helical" evidence="8">
    <location>
        <begin position="197"/>
        <end position="222"/>
    </location>
</feature>
<feature type="transmembrane region" description="Helical" evidence="8">
    <location>
        <begin position="20"/>
        <end position="37"/>
    </location>
</feature>
<organism evidence="9 10">
    <name type="scientific">Candidatus Woesebacteria bacterium GW2011_GWA1_39_8</name>
    <dbReference type="NCBI Taxonomy" id="1618552"/>
    <lineage>
        <taxon>Bacteria</taxon>
        <taxon>Candidatus Woeseibacteriota</taxon>
    </lineage>
</organism>
<dbReference type="Proteomes" id="UP000034793">
    <property type="component" value="Unassembled WGS sequence"/>
</dbReference>
<comment type="caution">
    <text evidence="8">Lacks conserved residue(s) required for the propagation of feature annotation.</text>
</comment>
<dbReference type="CDD" id="cd13123">
    <property type="entry name" value="MATE_MurJ_like"/>
    <property type="match status" value="1"/>
</dbReference>
<dbReference type="InterPro" id="IPR004268">
    <property type="entry name" value="MurJ"/>
</dbReference>
<evidence type="ECO:0000256" key="4">
    <source>
        <dbReference type="ARBA" id="ARBA00022960"/>
    </source>
</evidence>
<comment type="caution">
    <text evidence="9">The sequence shown here is derived from an EMBL/GenBank/DDBJ whole genome shotgun (WGS) entry which is preliminary data.</text>
</comment>
<dbReference type="PANTHER" id="PTHR47019:SF1">
    <property type="entry name" value="LIPID II FLIPPASE MURJ"/>
    <property type="match status" value="1"/>
</dbReference>
<dbReference type="GO" id="GO:0005886">
    <property type="term" value="C:plasma membrane"/>
    <property type="evidence" value="ECO:0007669"/>
    <property type="project" value="UniProtKB-SubCell"/>
</dbReference>
<keyword evidence="6 8" id="KW-1133">Transmembrane helix</keyword>
<dbReference type="AlphaFoldDB" id="A0A0G0PMF0"/>
<sequence>MVNKIIQKGKRFLTNPQESVLSAATIIMIMIVASRVLGLVRQRVLAHFFTPSELSLFFAAFRLPDLLFEILVFGTFSSAFIPVFTKSLKKGNSHAWEIASTVVNLGLVIFISVALVLSISADKLYGLLAPGYNLADQQQIAYLARILFAAQGFFVVSYVLTGVLESLRRFLIPALAPLFYNLGIILGTLFLAPKFGLLAPVIGVVVGAFSHFIVQLPFAYAFGFRFKPKIEVNEDVRKIGRLAFPRLIETSFLQISKSAELFFASLISVPAYTYYTFGNTLQLLPIGLFGTSIAKAALPTLARQSDDLRKFKKTLLDALYQVVFLVLPVSAALIVLRVPIVRLVYGTDIFGWEATVQTGYVLSAFGVGIVFQSANAIMARGFYALHNTKTPVVISVGAIILTLILDYLFIRVFHFEVWGLAAALTIGVFVQSFFLFYLINKQFGSFSLKLLKPFAKSTFASAFSGTFMYFMLKFFDRSVWVKELSFLGRIDADKYIPFQRFVLDTRYTANLLILTMFVLLTGAVLYIGLSIAFGSQEVWVFFNQIKRVFIRRQVAPIPKKEEEQVAPPTSDTPGL</sequence>
<keyword evidence="5 8" id="KW-0573">Peptidoglycan synthesis</keyword>
<dbReference type="UniPathway" id="UPA00219"/>
<comment type="function">
    <text evidence="8">Involved in peptidoglycan biosynthesis. Transports lipid-linked peptidoglycan precursors from the inner to the outer leaflet of the cytoplasmic membrane.</text>
</comment>
<name>A0A0G0PMF0_9BACT</name>
<feature type="transmembrane region" description="Helical" evidence="8">
    <location>
        <begin position="391"/>
        <end position="410"/>
    </location>
</feature>
<feature type="transmembrane region" description="Helical" evidence="8">
    <location>
        <begin position="511"/>
        <end position="542"/>
    </location>
</feature>
<dbReference type="PANTHER" id="PTHR47019">
    <property type="entry name" value="LIPID II FLIPPASE MURJ"/>
    <property type="match status" value="1"/>
</dbReference>
<feature type="transmembrane region" description="Helical" evidence="8">
    <location>
        <begin position="314"/>
        <end position="340"/>
    </location>
</feature>
<dbReference type="EMBL" id="LBXL01000032">
    <property type="protein sequence ID" value="KKR29379.1"/>
    <property type="molecule type" value="Genomic_DNA"/>
</dbReference>
<gene>
    <name evidence="8" type="primary">murJ</name>
    <name evidence="9" type="ORF">UT61_C0032G0004</name>
</gene>
<dbReference type="NCBIfam" id="TIGR01695">
    <property type="entry name" value="murJ_mviN"/>
    <property type="match status" value="1"/>
</dbReference>
<comment type="subcellular location">
    <subcellularLocation>
        <location evidence="1 8">Cell membrane</location>
        <topology evidence="1 8">Multi-pass membrane protein</topology>
    </subcellularLocation>
</comment>